<dbReference type="Proteomes" id="UP000245466">
    <property type="component" value="Unassembled WGS sequence"/>
</dbReference>
<organism evidence="3 4">
    <name type="scientific">Pontibacter virosus</name>
    <dbReference type="NCBI Taxonomy" id="1765052"/>
    <lineage>
        <taxon>Bacteria</taxon>
        <taxon>Pseudomonadati</taxon>
        <taxon>Bacteroidota</taxon>
        <taxon>Cytophagia</taxon>
        <taxon>Cytophagales</taxon>
        <taxon>Hymenobacteraceae</taxon>
        <taxon>Pontibacter</taxon>
    </lineage>
</organism>
<dbReference type="EMBL" id="QEKI01000005">
    <property type="protein sequence ID" value="PVY41332.1"/>
    <property type="molecule type" value="Genomic_DNA"/>
</dbReference>
<dbReference type="PANTHER" id="PTHR45947:SF3">
    <property type="entry name" value="SULFOQUINOVOSYL TRANSFERASE SQD2"/>
    <property type="match status" value="1"/>
</dbReference>
<feature type="domain" description="Glycosyl transferase family 1" evidence="1">
    <location>
        <begin position="205"/>
        <end position="365"/>
    </location>
</feature>
<dbReference type="PANTHER" id="PTHR45947">
    <property type="entry name" value="SULFOQUINOVOSYL TRANSFERASE SQD2"/>
    <property type="match status" value="1"/>
</dbReference>
<evidence type="ECO:0000259" key="2">
    <source>
        <dbReference type="Pfam" id="PF13439"/>
    </source>
</evidence>
<protein>
    <submittedName>
        <fullName evidence="3">Glycosyltransferase involved in cell wall biosynthesis</fullName>
    </submittedName>
</protein>
<feature type="domain" description="Glycosyltransferase subfamily 4-like N-terminal" evidence="2">
    <location>
        <begin position="44"/>
        <end position="192"/>
    </location>
</feature>
<gene>
    <name evidence="3" type="ORF">C8E01_105261</name>
</gene>
<proteinExistence type="predicted"/>
<dbReference type="SUPFAM" id="SSF53756">
    <property type="entry name" value="UDP-Glycosyltransferase/glycogen phosphorylase"/>
    <property type="match status" value="1"/>
</dbReference>
<name>A0A2U1AY94_9BACT</name>
<keyword evidence="3" id="KW-0808">Transferase</keyword>
<dbReference type="Pfam" id="PF00534">
    <property type="entry name" value="Glycos_transf_1"/>
    <property type="match status" value="1"/>
</dbReference>
<evidence type="ECO:0000313" key="3">
    <source>
        <dbReference type="EMBL" id="PVY41332.1"/>
    </source>
</evidence>
<dbReference type="InterPro" id="IPR050194">
    <property type="entry name" value="Glycosyltransferase_grp1"/>
</dbReference>
<sequence>MHTINLRNNQMTIGVAGPVDLRILDWDLKDTNVPPTNAFPLTSHFINALLKRGFKVIAYTNSTEIAEPMVLESGNLKVCISRQKPQPGRRFFLYEVEDLRKMMVAHPADFMSAFWSYEFAWAALKTGKPTVVSLHDVAFEILRKIPDMFRLVRWMINYIVVSKANFLLANSAYTYNQLDSKTKSKTRVIDNFYPSTLKHRLAATPQKGNYIITVAQGFTHRKNIETGLQAFALLRRQFPDLEYYLVGVDSEEGGLAQQYAQKQNLTDGVRFMGPTPYDEVFRLIQNAQVLLHPSREESFGMVLLEAMIARTPVVGGKDSGYIPHLLNYGKAGLLSDVESPDSMATEVSRILSDKELYQTLVHEGYTYAEENFSENVIVDQHLNYYGEILGKPLEPVAQPNKPKQVA</sequence>
<keyword evidence="4" id="KW-1185">Reference proteome</keyword>
<evidence type="ECO:0000259" key="1">
    <source>
        <dbReference type="Pfam" id="PF00534"/>
    </source>
</evidence>
<dbReference type="Pfam" id="PF13439">
    <property type="entry name" value="Glyco_transf_4"/>
    <property type="match status" value="1"/>
</dbReference>
<dbReference type="CDD" id="cd03801">
    <property type="entry name" value="GT4_PimA-like"/>
    <property type="match status" value="1"/>
</dbReference>
<reference evidence="3 4" key="1">
    <citation type="submission" date="2018-04" db="EMBL/GenBank/DDBJ databases">
        <title>Genomic Encyclopedia of Type Strains, Phase IV (KMG-IV): sequencing the most valuable type-strain genomes for metagenomic binning, comparative biology and taxonomic classification.</title>
        <authorList>
            <person name="Goeker M."/>
        </authorList>
    </citation>
    <scope>NUCLEOTIDE SEQUENCE [LARGE SCALE GENOMIC DNA]</scope>
    <source>
        <strain evidence="3 4">DSM 100231</strain>
    </source>
</reference>
<dbReference type="InterPro" id="IPR001296">
    <property type="entry name" value="Glyco_trans_1"/>
</dbReference>
<evidence type="ECO:0000313" key="4">
    <source>
        <dbReference type="Proteomes" id="UP000245466"/>
    </source>
</evidence>
<accession>A0A2U1AY94</accession>
<dbReference type="AlphaFoldDB" id="A0A2U1AY94"/>
<dbReference type="GO" id="GO:0016757">
    <property type="term" value="F:glycosyltransferase activity"/>
    <property type="evidence" value="ECO:0007669"/>
    <property type="project" value="InterPro"/>
</dbReference>
<dbReference type="Gene3D" id="3.40.50.2000">
    <property type="entry name" value="Glycogen Phosphorylase B"/>
    <property type="match status" value="2"/>
</dbReference>
<comment type="caution">
    <text evidence="3">The sequence shown here is derived from an EMBL/GenBank/DDBJ whole genome shotgun (WGS) entry which is preliminary data.</text>
</comment>
<dbReference type="InterPro" id="IPR028098">
    <property type="entry name" value="Glyco_trans_4-like_N"/>
</dbReference>